<dbReference type="SUPFAM" id="SSF53850">
    <property type="entry name" value="Periplasmic binding protein-like II"/>
    <property type="match status" value="1"/>
</dbReference>
<dbReference type="InterPro" id="IPR006059">
    <property type="entry name" value="SBP"/>
</dbReference>
<evidence type="ECO:0008006" key="7">
    <source>
        <dbReference type="Google" id="ProtNLM"/>
    </source>
</evidence>
<dbReference type="EMBL" id="AQHF01000021">
    <property type="protein sequence ID" value="MBE0346479.1"/>
    <property type="molecule type" value="Genomic_DNA"/>
</dbReference>
<dbReference type="GO" id="GO:0015768">
    <property type="term" value="P:maltose transport"/>
    <property type="evidence" value="ECO:0007669"/>
    <property type="project" value="TreeGrafter"/>
</dbReference>
<evidence type="ECO:0000256" key="2">
    <source>
        <dbReference type="ARBA" id="ARBA00022448"/>
    </source>
</evidence>
<dbReference type="GO" id="GO:0042956">
    <property type="term" value="P:maltodextrin transmembrane transport"/>
    <property type="evidence" value="ECO:0007669"/>
    <property type="project" value="TreeGrafter"/>
</dbReference>
<name>A0A8I0MV76_9GAMM</name>
<evidence type="ECO:0000256" key="1">
    <source>
        <dbReference type="ARBA" id="ARBA00008520"/>
    </source>
</evidence>
<dbReference type="GO" id="GO:1901982">
    <property type="term" value="F:maltose binding"/>
    <property type="evidence" value="ECO:0007669"/>
    <property type="project" value="TreeGrafter"/>
</dbReference>
<dbReference type="AlphaFoldDB" id="A0A8I0MV76"/>
<evidence type="ECO:0000313" key="5">
    <source>
        <dbReference type="EMBL" id="MBE0346479.1"/>
    </source>
</evidence>
<accession>A0A8I0MV76</accession>
<keyword evidence="3 4" id="KW-0732">Signal</keyword>
<comment type="caution">
    <text evidence="5">The sequence shown here is derived from an EMBL/GenBank/DDBJ whole genome shotgun (WGS) entry which is preliminary data.</text>
</comment>
<keyword evidence="2" id="KW-0813">Transport</keyword>
<dbReference type="Gene3D" id="3.40.190.10">
    <property type="entry name" value="Periplasmic binding protein-like II"/>
    <property type="match status" value="2"/>
</dbReference>
<dbReference type="PANTHER" id="PTHR30061">
    <property type="entry name" value="MALTOSE-BINDING PERIPLASMIC PROTEIN"/>
    <property type="match status" value="1"/>
</dbReference>
<reference evidence="5 6" key="1">
    <citation type="submission" date="2015-06" db="EMBL/GenBank/DDBJ databases">
        <title>Genome sequence of Pseudoalteromonas peptidolytica.</title>
        <authorList>
            <person name="Xie B.-B."/>
            <person name="Rong J.-C."/>
            <person name="Qin Q.-L."/>
            <person name="Zhang Y.-Z."/>
        </authorList>
    </citation>
    <scope>NUCLEOTIDE SEQUENCE [LARGE SCALE GENOMIC DNA]</scope>
    <source>
        <strain evidence="5 6">F12-50-A1</strain>
    </source>
</reference>
<dbReference type="RefSeq" id="WP_147389717.1">
    <property type="nucleotide sequence ID" value="NZ_AQHF01000021.1"/>
</dbReference>
<feature type="signal peptide" evidence="4">
    <location>
        <begin position="1"/>
        <end position="22"/>
    </location>
</feature>
<protein>
    <recommendedName>
        <fullName evidence="7">Maltose/maltodextrin-binding protein</fullName>
    </recommendedName>
</protein>
<dbReference type="GO" id="GO:0055052">
    <property type="term" value="C:ATP-binding cassette (ABC) transporter complex, substrate-binding subunit-containing"/>
    <property type="evidence" value="ECO:0007669"/>
    <property type="project" value="TreeGrafter"/>
</dbReference>
<evidence type="ECO:0000256" key="3">
    <source>
        <dbReference type="ARBA" id="ARBA00022729"/>
    </source>
</evidence>
<keyword evidence="6" id="KW-1185">Reference proteome</keyword>
<proteinExistence type="inferred from homology"/>
<evidence type="ECO:0000256" key="4">
    <source>
        <dbReference type="SAM" id="SignalP"/>
    </source>
</evidence>
<feature type="chain" id="PRO_5034447798" description="Maltose/maltodextrin-binding protein" evidence="4">
    <location>
        <begin position="23"/>
        <end position="393"/>
    </location>
</feature>
<dbReference type="Proteomes" id="UP000660708">
    <property type="component" value="Unassembled WGS sequence"/>
</dbReference>
<evidence type="ECO:0000313" key="6">
    <source>
        <dbReference type="Proteomes" id="UP000660708"/>
    </source>
</evidence>
<comment type="similarity">
    <text evidence="1">Belongs to the bacterial solute-binding protein 1 family.</text>
</comment>
<dbReference type="Pfam" id="PF13416">
    <property type="entry name" value="SBP_bac_8"/>
    <property type="match status" value="1"/>
</dbReference>
<sequence>MQGRLICTIFLLLSLHSGAIQAKANVSIDIAVGLENFDFQPLFEEFSAQTGIKINILAFNNNQLKSELLQYADAMQLPDALIIPSDYMGLSELRFSAIPSSWLADKLTLRVKNTSKVGGVIKGIPLMYGNHLVLYYNRSLVPEPITDLQHYIQQGHFKAPELGWNFYEMYWFITFVNALQEEVILSDLPHLDTRAMRLALSNYQLLLNSGIIDADCAYQCLMNRFKSAQLRYFVNGIWAYQQLKDTLKDNLAIASLPRWGGHQLISFASSHVLAFPANAVESEKKPHLKLLVEFMQSQRVQDRLWDELKALPTNSDSLDKLTKRKDIALIQLIASLNHTYPQPNEPIMAYIWEAILKGLTRYLGGVYSVEDTTEYMQFIVTKSQKNETKAQHR</sequence>
<dbReference type="PANTHER" id="PTHR30061:SF50">
    <property type="entry name" value="MALTOSE_MALTODEXTRIN-BINDING PERIPLASMIC PROTEIN"/>
    <property type="match status" value="1"/>
</dbReference>
<gene>
    <name evidence="5" type="ORF">PPEP_a3715</name>
</gene>
<organism evidence="5 6">
    <name type="scientific">Pseudoalteromonas peptidolytica F12-50-A1</name>
    <dbReference type="NCBI Taxonomy" id="1315280"/>
    <lineage>
        <taxon>Bacteria</taxon>
        <taxon>Pseudomonadati</taxon>
        <taxon>Pseudomonadota</taxon>
        <taxon>Gammaproteobacteria</taxon>
        <taxon>Alteromonadales</taxon>
        <taxon>Pseudoalteromonadaceae</taxon>
        <taxon>Pseudoalteromonas</taxon>
    </lineage>
</organism>